<dbReference type="InterPro" id="IPR051300">
    <property type="entry name" value="HMX_Homeobox_TF"/>
</dbReference>
<keyword evidence="8" id="KW-0804">Transcription</keyword>
<evidence type="ECO:0000256" key="14">
    <source>
        <dbReference type="SAM" id="MobiDB-lite"/>
    </source>
</evidence>
<dbReference type="PROSITE" id="PS50071">
    <property type="entry name" value="HOMEOBOX_2"/>
    <property type="match status" value="1"/>
</dbReference>
<evidence type="ECO:0000313" key="17">
    <source>
        <dbReference type="Proteomes" id="UP000694523"/>
    </source>
</evidence>
<dbReference type="PANTHER" id="PTHR46110">
    <property type="entry name" value="HOMEOBOX PROTEIN HMX"/>
    <property type="match status" value="1"/>
</dbReference>
<evidence type="ECO:0000256" key="7">
    <source>
        <dbReference type="ARBA" id="ARBA00023155"/>
    </source>
</evidence>
<comment type="similarity">
    <text evidence="10">Belongs to the HMX homeobox family.</text>
</comment>
<dbReference type="CDD" id="cd00086">
    <property type="entry name" value="homeodomain"/>
    <property type="match status" value="1"/>
</dbReference>
<keyword evidence="2" id="KW-0217">Developmental protein</keyword>
<dbReference type="Ensembl" id="ENSNMLT00000041325.1">
    <property type="protein sequence ID" value="ENSNMLP00000037099.1"/>
    <property type="gene ID" value="ENSNMLG00000022976.1"/>
</dbReference>
<protein>
    <submittedName>
        <fullName evidence="16">H6 family homeobox 3b</fullName>
    </submittedName>
</protein>
<keyword evidence="3" id="KW-0221">Differentiation</keyword>
<keyword evidence="7 12" id="KW-0371">Homeobox</keyword>
<reference evidence="16" key="2">
    <citation type="submission" date="2025-09" db="UniProtKB">
        <authorList>
            <consortium name="Ensembl"/>
        </authorList>
    </citation>
    <scope>IDENTIFICATION</scope>
</reference>
<dbReference type="Pfam" id="PF00046">
    <property type="entry name" value="Homeodomain"/>
    <property type="match status" value="1"/>
</dbReference>
<evidence type="ECO:0000256" key="6">
    <source>
        <dbReference type="ARBA" id="ARBA00023125"/>
    </source>
</evidence>
<dbReference type="InterPro" id="IPR020479">
    <property type="entry name" value="HD_metazoa"/>
</dbReference>
<dbReference type="InterPro" id="IPR009057">
    <property type="entry name" value="Homeodomain-like_sf"/>
</dbReference>
<dbReference type="PANTHER" id="PTHR46110:SF2">
    <property type="entry name" value="HOMEOBOX PROTEIN HMX3"/>
    <property type="match status" value="1"/>
</dbReference>
<dbReference type="GO" id="GO:0007399">
    <property type="term" value="P:nervous system development"/>
    <property type="evidence" value="ECO:0007669"/>
    <property type="project" value="UniProtKB-KW"/>
</dbReference>
<keyword evidence="9 12" id="KW-0539">Nucleus</keyword>
<keyword evidence="5" id="KW-0805">Transcription regulation</keyword>
<dbReference type="GO" id="GO:0005634">
    <property type="term" value="C:nucleus"/>
    <property type="evidence" value="ECO:0007669"/>
    <property type="project" value="UniProtKB-SubCell"/>
</dbReference>
<dbReference type="AlphaFoldDB" id="A0A8C6UM27"/>
<dbReference type="GO" id="GO:0000977">
    <property type="term" value="F:RNA polymerase II transcription regulatory region sequence-specific DNA binding"/>
    <property type="evidence" value="ECO:0007669"/>
    <property type="project" value="TreeGrafter"/>
</dbReference>
<dbReference type="GO" id="GO:0000981">
    <property type="term" value="F:DNA-binding transcription factor activity, RNA polymerase II-specific"/>
    <property type="evidence" value="ECO:0007669"/>
    <property type="project" value="InterPro"/>
</dbReference>
<comment type="subcellular location">
    <subcellularLocation>
        <location evidence="1 12 13">Nucleus</location>
    </subcellularLocation>
</comment>
<evidence type="ECO:0000256" key="12">
    <source>
        <dbReference type="PROSITE-ProRule" id="PRU00108"/>
    </source>
</evidence>
<name>A0A8C6UM27_9GOBI</name>
<proteinExistence type="inferred from homology"/>
<evidence type="ECO:0000256" key="1">
    <source>
        <dbReference type="ARBA" id="ARBA00004123"/>
    </source>
</evidence>
<feature type="compositionally biased region" description="Acidic residues" evidence="14">
    <location>
        <begin position="121"/>
        <end position="142"/>
    </location>
</feature>
<evidence type="ECO:0000256" key="5">
    <source>
        <dbReference type="ARBA" id="ARBA00023015"/>
    </source>
</evidence>
<keyword evidence="4" id="KW-0524">Neurogenesis</keyword>
<evidence type="ECO:0000256" key="4">
    <source>
        <dbReference type="ARBA" id="ARBA00022902"/>
    </source>
</evidence>
<accession>A0A8C6UM27</accession>
<comment type="function">
    <text evidence="11">Transcription factor involved in specification of neuronal cell types and which is required for inner ear and hypothalamus development. Binds to the 5'-CAAGTG-3' core sequence.</text>
</comment>
<dbReference type="InterPro" id="IPR017970">
    <property type="entry name" value="Homeobox_CS"/>
</dbReference>
<sequence length="299" mass="32931">MADPDARETRQTSAKDSPFSIKNLLNIEDGPAPAAGLEGAFFSRLGVRGDLPFSRLEVPGHRLALPGQYLDRAAAWWYPYALGHHFRSTGSEKPVASDLSPLSDRRSPCSPKPPNPGPRGDDDDDITLDDSEPDEPKEDDSESCCWRNSNTEGEQGLDSKVPCRKKKTRTVFSRSQVFQLESTFDIKRYLSSSERAGLAASLRLTETQVKIWFQNRRNKWKRQLAAELEAANLSHAAAAAQRIVRVPILYHEGSSGGGGQQDSSATSGQTVTSTAAQGLLGFPHHHMFYSHHLPLLRPV</sequence>
<reference evidence="16" key="1">
    <citation type="submission" date="2025-08" db="UniProtKB">
        <authorList>
            <consortium name="Ensembl"/>
        </authorList>
    </citation>
    <scope>IDENTIFICATION</scope>
</reference>
<evidence type="ECO:0000256" key="3">
    <source>
        <dbReference type="ARBA" id="ARBA00022782"/>
    </source>
</evidence>
<evidence type="ECO:0000256" key="10">
    <source>
        <dbReference type="ARBA" id="ARBA00038165"/>
    </source>
</evidence>
<dbReference type="Gene3D" id="1.10.10.60">
    <property type="entry name" value="Homeodomain-like"/>
    <property type="match status" value="1"/>
</dbReference>
<dbReference type="InterPro" id="IPR001356">
    <property type="entry name" value="HD"/>
</dbReference>
<dbReference type="FunFam" id="1.10.10.60:FF:000053">
    <property type="entry name" value="H6 family homeobox 2"/>
    <property type="match status" value="1"/>
</dbReference>
<dbReference type="GO" id="GO:0030154">
    <property type="term" value="P:cell differentiation"/>
    <property type="evidence" value="ECO:0007669"/>
    <property type="project" value="UniProtKB-KW"/>
</dbReference>
<dbReference type="PROSITE" id="PS00027">
    <property type="entry name" value="HOMEOBOX_1"/>
    <property type="match status" value="1"/>
</dbReference>
<organism evidence="16 17">
    <name type="scientific">Neogobius melanostomus</name>
    <name type="common">round goby</name>
    <dbReference type="NCBI Taxonomy" id="47308"/>
    <lineage>
        <taxon>Eukaryota</taxon>
        <taxon>Metazoa</taxon>
        <taxon>Chordata</taxon>
        <taxon>Craniata</taxon>
        <taxon>Vertebrata</taxon>
        <taxon>Euteleostomi</taxon>
        <taxon>Actinopterygii</taxon>
        <taxon>Neopterygii</taxon>
        <taxon>Teleostei</taxon>
        <taxon>Neoteleostei</taxon>
        <taxon>Acanthomorphata</taxon>
        <taxon>Gobiaria</taxon>
        <taxon>Gobiiformes</taxon>
        <taxon>Gobioidei</taxon>
        <taxon>Gobiidae</taxon>
        <taxon>Benthophilinae</taxon>
        <taxon>Neogobiini</taxon>
        <taxon>Neogobius</taxon>
    </lineage>
</organism>
<evidence type="ECO:0000313" key="16">
    <source>
        <dbReference type="Ensembl" id="ENSNMLP00000037099.1"/>
    </source>
</evidence>
<evidence type="ECO:0000256" key="2">
    <source>
        <dbReference type="ARBA" id="ARBA00022473"/>
    </source>
</evidence>
<feature type="DNA-binding region" description="Homeobox" evidence="12">
    <location>
        <begin position="165"/>
        <end position="224"/>
    </location>
</feature>
<evidence type="ECO:0000256" key="8">
    <source>
        <dbReference type="ARBA" id="ARBA00023163"/>
    </source>
</evidence>
<dbReference type="Proteomes" id="UP000694523">
    <property type="component" value="Unplaced"/>
</dbReference>
<keyword evidence="17" id="KW-1185">Reference proteome</keyword>
<keyword evidence="6 12" id="KW-0238">DNA-binding</keyword>
<evidence type="ECO:0000256" key="11">
    <source>
        <dbReference type="ARBA" id="ARBA00053510"/>
    </source>
</evidence>
<evidence type="ECO:0000256" key="9">
    <source>
        <dbReference type="ARBA" id="ARBA00023242"/>
    </source>
</evidence>
<dbReference type="PRINTS" id="PR00024">
    <property type="entry name" value="HOMEOBOX"/>
</dbReference>
<dbReference type="SUPFAM" id="SSF46689">
    <property type="entry name" value="Homeodomain-like"/>
    <property type="match status" value="1"/>
</dbReference>
<evidence type="ECO:0000259" key="15">
    <source>
        <dbReference type="PROSITE" id="PS50071"/>
    </source>
</evidence>
<evidence type="ECO:0000256" key="13">
    <source>
        <dbReference type="RuleBase" id="RU000682"/>
    </source>
</evidence>
<feature type="domain" description="Homeobox" evidence="15">
    <location>
        <begin position="163"/>
        <end position="223"/>
    </location>
</feature>
<feature type="region of interest" description="Disordered" evidence="14">
    <location>
        <begin position="89"/>
        <end position="161"/>
    </location>
</feature>
<dbReference type="SMART" id="SM00389">
    <property type="entry name" value="HOX"/>
    <property type="match status" value="1"/>
</dbReference>